<evidence type="ECO:0000313" key="1">
    <source>
        <dbReference type="EMBL" id="KAJ9125647.1"/>
    </source>
</evidence>
<dbReference type="Proteomes" id="UP001243375">
    <property type="component" value="Unassembled WGS sequence"/>
</dbReference>
<reference evidence="1" key="1">
    <citation type="submission" date="2023-04" db="EMBL/GenBank/DDBJ databases">
        <title>Draft Genome sequencing of Naganishia species isolated from polar environments using Oxford Nanopore Technology.</title>
        <authorList>
            <person name="Leo P."/>
            <person name="Venkateswaran K."/>
        </authorList>
    </citation>
    <scope>NUCLEOTIDE SEQUENCE</scope>
    <source>
        <strain evidence="1">MNA-CCFEE 5425</strain>
    </source>
</reference>
<proteinExistence type="predicted"/>
<dbReference type="EMBL" id="JASBWU010000001">
    <property type="protein sequence ID" value="KAJ9125647.1"/>
    <property type="molecule type" value="Genomic_DNA"/>
</dbReference>
<protein>
    <submittedName>
        <fullName evidence="1">Uncharacterized protein</fullName>
    </submittedName>
</protein>
<comment type="caution">
    <text evidence="1">The sequence shown here is derived from an EMBL/GenBank/DDBJ whole genome shotgun (WGS) entry which is preliminary data.</text>
</comment>
<gene>
    <name evidence="1" type="ORF">QFC22_000609</name>
</gene>
<organism evidence="1 2">
    <name type="scientific">Naganishia vaughanmartiniae</name>
    <dbReference type="NCBI Taxonomy" id="1424756"/>
    <lineage>
        <taxon>Eukaryota</taxon>
        <taxon>Fungi</taxon>
        <taxon>Dikarya</taxon>
        <taxon>Basidiomycota</taxon>
        <taxon>Agaricomycotina</taxon>
        <taxon>Tremellomycetes</taxon>
        <taxon>Filobasidiales</taxon>
        <taxon>Filobasidiaceae</taxon>
        <taxon>Naganishia</taxon>
    </lineage>
</organism>
<evidence type="ECO:0000313" key="2">
    <source>
        <dbReference type="Proteomes" id="UP001243375"/>
    </source>
</evidence>
<accession>A0ACC2XNV4</accession>
<sequence>MPPPPLPVPRAIAEESFSAAHHDERTHNAVGQKAPAKAPSRGGSRGKGDSQTRGTGGSAAGLRHSTRASLRTTQAAANPTSSARIKLKFSHKGEQHKLPPGHFMSPFGEYTRELDEDPEEPLAFEEQFILRVPKEVAMGDSKKGIKGLNQLLDERKEIDGVWFKFKDARRAVFHHGDQNYAAKLVDLPCIIESQKTLDKKRLFKVADITQMLVVDNPVPSEESVIAGNPDPEVFVWPHGLTPPLHYVRQRRWRKRKVGDKEGARIEAEVERLLKLDHEAKDISLMVSLGFVDKQPEAAPNPDDEYYSDEGEFEGSQWDGSELQAGTPRSANDGESAFGDDQAERDVGMELSAALNDEQEDLDEQSEDEEDEEEDDVEDEEEDEDEEMAELRGQQKLLDQEVGTLQKIVDNKKAEIQSISSVILQVRAQNGLKRQEQDLRARMQVRDENQARIDAKIQAKEAAKVAAAERRAAENAQKEKAAEEADAAKHADGDDDDDDEDEDDLFGDNEEDDNENNDDNDQTASQTQEQVAQPAEQPPIDIWAAESDDDDDDDDEDDDEDAEGEGDENGDVSMQTIQAEADQNDEVPRQDNANEPTDNSAVQPAQPPVTLWGFDVDDDDDEED</sequence>
<name>A0ACC2XNV4_9TREE</name>
<keyword evidence="2" id="KW-1185">Reference proteome</keyword>